<feature type="compositionally biased region" description="Pro residues" evidence="1">
    <location>
        <begin position="122"/>
        <end position="145"/>
    </location>
</feature>
<evidence type="ECO:0000313" key="3">
    <source>
        <dbReference type="EMBL" id="ROP34411.1"/>
    </source>
</evidence>
<name>A0A3N1GVV9_9ACTN</name>
<dbReference type="Pfam" id="PF13411">
    <property type="entry name" value="MerR_1"/>
    <property type="match status" value="1"/>
</dbReference>
<dbReference type="Proteomes" id="UP000271683">
    <property type="component" value="Unassembled WGS sequence"/>
</dbReference>
<reference evidence="3 4" key="1">
    <citation type="submission" date="2018-11" db="EMBL/GenBank/DDBJ databases">
        <title>Sequencing the genomes of 1000 actinobacteria strains.</title>
        <authorList>
            <person name="Klenk H.-P."/>
        </authorList>
    </citation>
    <scope>NUCLEOTIDE SEQUENCE [LARGE SCALE GENOMIC DNA]</scope>
    <source>
        <strain evidence="3 4">DSM 43634</strain>
    </source>
</reference>
<gene>
    <name evidence="3" type="ORF">EDD30_7497</name>
</gene>
<feature type="compositionally biased region" description="Basic and acidic residues" evidence="1">
    <location>
        <begin position="241"/>
        <end position="253"/>
    </location>
</feature>
<dbReference type="Gene3D" id="1.10.1660.10">
    <property type="match status" value="1"/>
</dbReference>
<dbReference type="InterPro" id="IPR000551">
    <property type="entry name" value="MerR-type_HTH_dom"/>
</dbReference>
<evidence type="ECO:0000313" key="4">
    <source>
        <dbReference type="Proteomes" id="UP000271683"/>
    </source>
</evidence>
<feature type="region of interest" description="Disordered" evidence="1">
    <location>
        <begin position="113"/>
        <end position="145"/>
    </location>
</feature>
<dbReference type="EMBL" id="RJKL01000001">
    <property type="protein sequence ID" value="ROP34411.1"/>
    <property type="molecule type" value="Genomic_DNA"/>
</dbReference>
<dbReference type="SUPFAM" id="SSF46955">
    <property type="entry name" value="Putative DNA-binding domain"/>
    <property type="match status" value="1"/>
</dbReference>
<evidence type="ECO:0000259" key="2">
    <source>
        <dbReference type="Pfam" id="PF13411"/>
    </source>
</evidence>
<dbReference type="GO" id="GO:0006355">
    <property type="term" value="P:regulation of DNA-templated transcription"/>
    <property type="evidence" value="ECO:0007669"/>
    <property type="project" value="InterPro"/>
</dbReference>
<dbReference type="GO" id="GO:0003677">
    <property type="term" value="F:DNA binding"/>
    <property type="evidence" value="ECO:0007669"/>
    <property type="project" value="InterPro"/>
</dbReference>
<evidence type="ECO:0000256" key="1">
    <source>
        <dbReference type="SAM" id="MobiDB-lite"/>
    </source>
</evidence>
<feature type="domain" description="HTH merR-type" evidence="2">
    <location>
        <begin position="33"/>
        <end position="86"/>
    </location>
</feature>
<organism evidence="3 4">
    <name type="scientific">Couchioplanes caeruleus</name>
    <dbReference type="NCBI Taxonomy" id="56438"/>
    <lineage>
        <taxon>Bacteria</taxon>
        <taxon>Bacillati</taxon>
        <taxon>Actinomycetota</taxon>
        <taxon>Actinomycetes</taxon>
        <taxon>Micromonosporales</taxon>
        <taxon>Micromonosporaceae</taxon>
        <taxon>Couchioplanes</taxon>
    </lineage>
</organism>
<comment type="caution">
    <text evidence="3">The sequence shown here is derived from an EMBL/GenBank/DDBJ whole genome shotgun (WGS) entry which is preliminary data.</text>
</comment>
<proteinExistence type="predicted"/>
<sequence>MWTMDELVEQVRRALAAEYPGAPNGRVRDVPDRRAIRWYTTTGLVDRPSGMRGRTALYGPRHLLQLVAVKRRQAQGHSLAAIQAELAGATDAELATLARLPVVPSAPLPPPEPARPRFWAAPPAPAAPPTAPAFPASAAPPAPAAPPAFATPPIPAAPPAFAAPPAPPAPPFPAPVPVREVGGVALGGGAILILPARPHSADHAAIAAAAAPLLDLLATRGLLDAGPHTSAGLHKATCPRTPDEQHTDDGSPS</sequence>
<dbReference type="AlphaFoldDB" id="A0A3N1GVV9"/>
<feature type="region of interest" description="Disordered" evidence="1">
    <location>
        <begin position="230"/>
        <end position="253"/>
    </location>
</feature>
<accession>A0A3N1GVV9</accession>
<protein>
    <submittedName>
        <fullName evidence="3">MerR-like DNA binding protein</fullName>
    </submittedName>
</protein>
<dbReference type="InterPro" id="IPR009061">
    <property type="entry name" value="DNA-bd_dom_put_sf"/>
</dbReference>